<dbReference type="GO" id="GO:0005737">
    <property type="term" value="C:cytoplasm"/>
    <property type="evidence" value="ECO:0007669"/>
    <property type="project" value="TreeGrafter"/>
</dbReference>
<feature type="site" description="Cleavage; by autolysis" evidence="3">
    <location>
        <begin position="50"/>
        <end position="51"/>
    </location>
</feature>
<dbReference type="PANTHER" id="PTHR10188">
    <property type="entry name" value="L-ASPARAGINASE"/>
    <property type="match status" value="1"/>
</dbReference>
<dbReference type="SUPFAM" id="SSF56235">
    <property type="entry name" value="N-terminal nucleophile aminohydrolases (Ntn hydrolases)"/>
    <property type="match status" value="1"/>
</dbReference>
<name>A0A915E160_9BILA</name>
<dbReference type="Pfam" id="PF01112">
    <property type="entry name" value="Asparaginase_2"/>
    <property type="match status" value="1"/>
</dbReference>
<dbReference type="PANTHER" id="PTHR10188:SF8">
    <property type="entry name" value="THREONINE ASPARTASE 1"/>
    <property type="match status" value="1"/>
</dbReference>
<dbReference type="Proteomes" id="UP000887574">
    <property type="component" value="Unplaced"/>
</dbReference>
<evidence type="ECO:0000256" key="3">
    <source>
        <dbReference type="PIRSR" id="PIRSR600246-3"/>
    </source>
</evidence>
<dbReference type="InterPro" id="IPR000246">
    <property type="entry name" value="Peptidase_T2"/>
</dbReference>
<evidence type="ECO:0000313" key="4">
    <source>
        <dbReference type="Proteomes" id="UP000887574"/>
    </source>
</evidence>
<reference evidence="5" key="1">
    <citation type="submission" date="2022-11" db="UniProtKB">
        <authorList>
            <consortium name="WormBaseParasite"/>
        </authorList>
    </citation>
    <scope>IDENTIFICATION</scope>
</reference>
<keyword evidence="4" id="KW-1185">Reference proteome</keyword>
<sequence>MVLAGFGADQFCDSHNIGLKSNQQLCSSQAQKEFAKAKSLVNQEGNGRLDTVGGVVIKANGSCESCASSGGLILKADGRVGSSAHFGAAIWSEQRADKSISVSLSGCGEALIRTSLAQNLATLFFEWDEDDETVITQKFSKYLESHLMHSPRLQCFPSDRILFGGIVLLRYGGLNELVVVHNTPNFVLLILLANPSKDKYLVCKMRVD</sequence>
<dbReference type="Gene3D" id="3.60.20.30">
    <property type="entry name" value="(Glycosyl)asparaginase"/>
    <property type="match status" value="1"/>
</dbReference>
<dbReference type="AlphaFoldDB" id="A0A915E160"/>
<proteinExistence type="inferred from homology"/>
<evidence type="ECO:0000256" key="1">
    <source>
        <dbReference type="ARBA" id="ARBA00010872"/>
    </source>
</evidence>
<protein>
    <submittedName>
        <fullName evidence="5">Uncharacterized protein</fullName>
    </submittedName>
</protein>
<organism evidence="4 5">
    <name type="scientific">Ditylenchus dipsaci</name>
    <dbReference type="NCBI Taxonomy" id="166011"/>
    <lineage>
        <taxon>Eukaryota</taxon>
        <taxon>Metazoa</taxon>
        <taxon>Ecdysozoa</taxon>
        <taxon>Nematoda</taxon>
        <taxon>Chromadorea</taxon>
        <taxon>Rhabditida</taxon>
        <taxon>Tylenchina</taxon>
        <taxon>Tylenchomorpha</taxon>
        <taxon>Sphaerularioidea</taxon>
        <taxon>Anguinidae</taxon>
        <taxon>Anguininae</taxon>
        <taxon>Ditylenchus</taxon>
    </lineage>
</organism>
<dbReference type="InterPro" id="IPR029055">
    <property type="entry name" value="Ntn_hydrolases_N"/>
</dbReference>
<evidence type="ECO:0000313" key="5">
    <source>
        <dbReference type="WBParaSite" id="jg25369"/>
    </source>
</evidence>
<accession>A0A915E160</accession>
<dbReference type="GO" id="GO:0004298">
    <property type="term" value="F:threonine-type endopeptidase activity"/>
    <property type="evidence" value="ECO:0007669"/>
    <property type="project" value="TreeGrafter"/>
</dbReference>
<feature type="active site" description="Nucleophile" evidence="2">
    <location>
        <position position="51"/>
    </location>
</feature>
<evidence type="ECO:0000256" key="2">
    <source>
        <dbReference type="PIRSR" id="PIRSR600246-1"/>
    </source>
</evidence>
<dbReference type="GO" id="GO:0051604">
    <property type="term" value="P:protein maturation"/>
    <property type="evidence" value="ECO:0007669"/>
    <property type="project" value="TreeGrafter"/>
</dbReference>
<dbReference type="WBParaSite" id="jg25369">
    <property type="protein sequence ID" value="jg25369"/>
    <property type="gene ID" value="jg25369"/>
</dbReference>
<comment type="similarity">
    <text evidence="1">Belongs to the Ntn-hydrolase family.</text>
</comment>